<sequence>MLLVTPPPFPLENIRSRIGLFRGPSDRLADPADVDDLVKRIGQVVALNYYVPQQTFQHLDFVLGSYATDIVHNTMIQFVSNYSGT</sequence>
<keyword evidence="2" id="KW-1185">Reference proteome</keyword>
<protein>
    <recommendedName>
        <fullName evidence="3">Lipase</fullName>
    </recommendedName>
</protein>
<reference evidence="1" key="2">
    <citation type="submission" date="2021-09" db="EMBL/GenBank/DDBJ databases">
        <authorList>
            <person name="Jia N."/>
            <person name="Wang J."/>
            <person name="Shi W."/>
            <person name="Du L."/>
            <person name="Sun Y."/>
            <person name="Zhan W."/>
            <person name="Jiang J."/>
            <person name="Wang Q."/>
            <person name="Zhang B."/>
            <person name="Ji P."/>
            <person name="Sakyi L.B."/>
            <person name="Cui X."/>
            <person name="Yuan T."/>
            <person name="Jiang B."/>
            <person name="Yang W."/>
            <person name="Lam T.T.-Y."/>
            <person name="Chang Q."/>
            <person name="Ding S."/>
            <person name="Wang X."/>
            <person name="Zhu J."/>
            <person name="Ruan X."/>
            <person name="Zhao L."/>
            <person name="Wei J."/>
            <person name="Que T."/>
            <person name="Du C."/>
            <person name="Cheng J."/>
            <person name="Dai P."/>
            <person name="Han X."/>
            <person name="Huang E."/>
            <person name="Gao Y."/>
            <person name="Liu J."/>
            <person name="Shao H."/>
            <person name="Ye R."/>
            <person name="Li L."/>
            <person name="Wei W."/>
            <person name="Wang X."/>
            <person name="Wang C."/>
            <person name="Huo Q."/>
            <person name="Li W."/>
            <person name="Guo W."/>
            <person name="Chen H."/>
            <person name="Chen S."/>
            <person name="Zhou L."/>
            <person name="Zhou L."/>
            <person name="Ni X."/>
            <person name="Tian J."/>
            <person name="Zhou Y."/>
            <person name="Sheng Y."/>
            <person name="Liu T."/>
            <person name="Pan Y."/>
            <person name="Xia L."/>
            <person name="Li J."/>
            <person name="Zhao F."/>
            <person name="Cao W."/>
        </authorList>
    </citation>
    <scope>NUCLEOTIDE SEQUENCE</scope>
    <source>
        <strain evidence="1">Rsan-2018</strain>
        <tissue evidence="1">Larvae</tissue>
    </source>
</reference>
<dbReference type="Proteomes" id="UP000821837">
    <property type="component" value="Chromosome 8"/>
</dbReference>
<dbReference type="AlphaFoldDB" id="A0A9D4PDR3"/>
<dbReference type="InterPro" id="IPR029058">
    <property type="entry name" value="AB_hydrolase_fold"/>
</dbReference>
<evidence type="ECO:0000313" key="2">
    <source>
        <dbReference type="Proteomes" id="UP000821837"/>
    </source>
</evidence>
<dbReference type="VEuPathDB" id="VectorBase:RSAN_051639"/>
<gene>
    <name evidence="1" type="ORF">HPB52_005864</name>
</gene>
<dbReference type="Gene3D" id="3.40.50.1820">
    <property type="entry name" value="alpha/beta hydrolase"/>
    <property type="match status" value="1"/>
</dbReference>
<accession>A0A9D4PDR3</accession>
<proteinExistence type="predicted"/>
<reference evidence="1" key="1">
    <citation type="journal article" date="2020" name="Cell">
        <title>Large-Scale Comparative Analyses of Tick Genomes Elucidate Their Genetic Diversity and Vector Capacities.</title>
        <authorList>
            <consortium name="Tick Genome and Microbiome Consortium (TIGMIC)"/>
            <person name="Jia N."/>
            <person name="Wang J."/>
            <person name="Shi W."/>
            <person name="Du L."/>
            <person name="Sun Y."/>
            <person name="Zhan W."/>
            <person name="Jiang J.F."/>
            <person name="Wang Q."/>
            <person name="Zhang B."/>
            <person name="Ji P."/>
            <person name="Bell-Sakyi L."/>
            <person name="Cui X.M."/>
            <person name="Yuan T.T."/>
            <person name="Jiang B.G."/>
            <person name="Yang W.F."/>
            <person name="Lam T.T."/>
            <person name="Chang Q.C."/>
            <person name="Ding S.J."/>
            <person name="Wang X.J."/>
            <person name="Zhu J.G."/>
            <person name="Ruan X.D."/>
            <person name="Zhao L."/>
            <person name="Wei J.T."/>
            <person name="Ye R.Z."/>
            <person name="Que T.C."/>
            <person name="Du C.H."/>
            <person name="Zhou Y.H."/>
            <person name="Cheng J.X."/>
            <person name="Dai P.F."/>
            <person name="Guo W.B."/>
            <person name="Han X.H."/>
            <person name="Huang E.J."/>
            <person name="Li L.F."/>
            <person name="Wei W."/>
            <person name="Gao Y.C."/>
            <person name="Liu J.Z."/>
            <person name="Shao H.Z."/>
            <person name="Wang X."/>
            <person name="Wang C.C."/>
            <person name="Yang T.C."/>
            <person name="Huo Q.B."/>
            <person name="Li W."/>
            <person name="Chen H.Y."/>
            <person name="Chen S.E."/>
            <person name="Zhou L.G."/>
            <person name="Ni X.B."/>
            <person name="Tian J.H."/>
            <person name="Sheng Y."/>
            <person name="Liu T."/>
            <person name="Pan Y.S."/>
            <person name="Xia L.Y."/>
            <person name="Li J."/>
            <person name="Zhao F."/>
            <person name="Cao W.C."/>
        </authorList>
    </citation>
    <scope>NUCLEOTIDE SEQUENCE</scope>
    <source>
        <strain evidence="1">Rsan-2018</strain>
    </source>
</reference>
<name>A0A9D4PDR3_RHISA</name>
<organism evidence="1 2">
    <name type="scientific">Rhipicephalus sanguineus</name>
    <name type="common">Brown dog tick</name>
    <name type="synonym">Ixodes sanguineus</name>
    <dbReference type="NCBI Taxonomy" id="34632"/>
    <lineage>
        <taxon>Eukaryota</taxon>
        <taxon>Metazoa</taxon>
        <taxon>Ecdysozoa</taxon>
        <taxon>Arthropoda</taxon>
        <taxon>Chelicerata</taxon>
        <taxon>Arachnida</taxon>
        <taxon>Acari</taxon>
        <taxon>Parasitiformes</taxon>
        <taxon>Ixodida</taxon>
        <taxon>Ixodoidea</taxon>
        <taxon>Ixodidae</taxon>
        <taxon>Rhipicephalinae</taxon>
        <taxon>Rhipicephalus</taxon>
        <taxon>Rhipicephalus</taxon>
    </lineage>
</organism>
<dbReference type="EMBL" id="JABSTV010001254">
    <property type="protein sequence ID" value="KAH7939101.1"/>
    <property type="molecule type" value="Genomic_DNA"/>
</dbReference>
<comment type="caution">
    <text evidence="1">The sequence shown here is derived from an EMBL/GenBank/DDBJ whole genome shotgun (WGS) entry which is preliminary data.</text>
</comment>
<evidence type="ECO:0008006" key="3">
    <source>
        <dbReference type="Google" id="ProtNLM"/>
    </source>
</evidence>
<evidence type="ECO:0000313" key="1">
    <source>
        <dbReference type="EMBL" id="KAH7939101.1"/>
    </source>
</evidence>